<feature type="signal peptide" evidence="2">
    <location>
        <begin position="1"/>
        <end position="19"/>
    </location>
</feature>
<proteinExistence type="predicted"/>
<name>A0A9N8DVN5_9STRA</name>
<protein>
    <submittedName>
        <fullName evidence="3">Uncharacterized protein</fullName>
    </submittedName>
</protein>
<evidence type="ECO:0000256" key="1">
    <source>
        <dbReference type="SAM" id="MobiDB-lite"/>
    </source>
</evidence>
<comment type="caution">
    <text evidence="3">The sequence shown here is derived from an EMBL/GenBank/DDBJ whole genome shotgun (WGS) entry which is preliminary data.</text>
</comment>
<feature type="region of interest" description="Disordered" evidence="1">
    <location>
        <begin position="80"/>
        <end position="108"/>
    </location>
</feature>
<evidence type="ECO:0000313" key="3">
    <source>
        <dbReference type="EMBL" id="CAB9509482.1"/>
    </source>
</evidence>
<evidence type="ECO:0000256" key="2">
    <source>
        <dbReference type="SAM" id="SignalP"/>
    </source>
</evidence>
<feature type="chain" id="PRO_5040363392" evidence="2">
    <location>
        <begin position="20"/>
        <end position="108"/>
    </location>
</feature>
<dbReference type="AlphaFoldDB" id="A0A9N8DVN5"/>
<organism evidence="3 4">
    <name type="scientific">Seminavis robusta</name>
    <dbReference type="NCBI Taxonomy" id="568900"/>
    <lineage>
        <taxon>Eukaryota</taxon>
        <taxon>Sar</taxon>
        <taxon>Stramenopiles</taxon>
        <taxon>Ochrophyta</taxon>
        <taxon>Bacillariophyta</taxon>
        <taxon>Bacillariophyceae</taxon>
        <taxon>Bacillariophycidae</taxon>
        <taxon>Naviculales</taxon>
        <taxon>Naviculaceae</taxon>
        <taxon>Seminavis</taxon>
    </lineage>
</organism>
<accession>A0A9N8DVN5</accession>
<evidence type="ECO:0000313" key="4">
    <source>
        <dbReference type="Proteomes" id="UP001153069"/>
    </source>
</evidence>
<sequence>MGTILWYAIVVLLLNVVFTNDEIQEKKDGPALYLFQVLFWMCYPLHARWRKGEPDMSHFFIYGMVLSLAKVPLKSTIVTSSAPNKASDPKLSDSMASRVQEEEAVDTS</sequence>
<dbReference type="Proteomes" id="UP001153069">
    <property type="component" value="Unassembled WGS sequence"/>
</dbReference>
<keyword evidence="4" id="KW-1185">Reference proteome</keyword>
<keyword evidence="2" id="KW-0732">Signal</keyword>
<reference evidence="3" key="1">
    <citation type="submission" date="2020-06" db="EMBL/GenBank/DDBJ databases">
        <authorList>
            <consortium name="Plant Systems Biology data submission"/>
        </authorList>
    </citation>
    <scope>NUCLEOTIDE SEQUENCE</scope>
    <source>
        <strain evidence="3">D6</strain>
    </source>
</reference>
<gene>
    <name evidence="3" type="ORF">SEMRO_391_G133170.1</name>
</gene>
<dbReference type="EMBL" id="CAICTM010000390">
    <property type="protein sequence ID" value="CAB9509482.1"/>
    <property type="molecule type" value="Genomic_DNA"/>
</dbReference>